<evidence type="ECO:0008006" key="3">
    <source>
        <dbReference type="Google" id="ProtNLM"/>
    </source>
</evidence>
<dbReference type="EMBL" id="CAMGYJ010000003">
    <property type="protein sequence ID" value="CAI0389528.1"/>
    <property type="molecule type" value="Genomic_DNA"/>
</dbReference>
<accession>A0AAV0HYN5</accession>
<reference evidence="1" key="1">
    <citation type="submission" date="2022-08" db="EMBL/GenBank/DDBJ databases">
        <authorList>
            <person name="Gutierrez-Valencia J."/>
        </authorList>
    </citation>
    <scope>NUCLEOTIDE SEQUENCE</scope>
</reference>
<evidence type="ECO:0000313" key="2">
    <source>
        <dbReference type="Proteomes" id="UP001154282"/>
    </source>
</evidence>
<dbReference type="PANTHER" id="PTHR11439:SF517">
    <property type="entry name" value="CYSTEINE-RICH RLK (RECEPTOR-LIKE PROTEIN KINASE) 8"/>
    <property type="match status" value="1"/>
</dbReference>
<dbReference type="Proteomes" id="UP001154282">
    <property type="component" value="Unassembled WGS sequence"/>
</dbReference>
<dbReference type="CDD" id="cd09272">
    <property type="entry name" value="RNase_HI_RT_Ty1"/>
    <property type="match status" value="1"/>
</dbReference>
<comment type="caution">
    <text evidence="1">The sequence shown here is derived from an EMBL/GenBank/DDBJ whole genome shotgun (WGS) entry which is preliminary data.</text>
</comment>
<gene>
    <name evidence="1" type="ORF">LITE_LOCUS6285</name>
</gene>
<evidence type="ECO:0000313" key="1">
    <source>
        <dbReference type="EMBL" id="CAI0389528.1"/>
    </source>
</evidence>
<proteinExistence type="predicted"/>
<protein>
    <recommendedName>
        <fullName evidence="3">RNA-directed DNA polymerase</fullName>
    </recommendedName>
</protein>
<dbReference type="AlphaFoldDB" id="A0AAV0HYN5"/>
<organism evidence="1 2">
    <name type="scientific">Linum tenue</name>
    <dbReference type="NCBI Taxonomy" id="586396"/>
    <lineage>
        <taxon>Eukaryota</taxon>
        <taxon>Viridiplantae</taxon>
        <taxon>Streptophyta</taxon>
        <taxon>Embryophyta</taxon>
        <taxon>Tracheophyta</taxon>
        <taxon>Spermatophyta</taxon>
        <taxon>Magnoliopsida</taxon>
        <taxon>eudicotyledons</taxon>
        <taxon>Gunneridae</taxon>
        <taxon>Pentapetalae</taxon>
        <taxon>rosids</taxon>
        <taxon>fabids</taxon>
        <taxon>Malpighiales</taxon>
        <taxon>Linaceae</taxon>
        <taxon>Linum</taxon>
    </lineage>
</organism>
<keyword evidence="2" id="KW-1185">Reference proteome</keyword>
<dbReference type="PANTHER" id="PTHR11439">
    <property type="entry name" value="GAG-POL-RELATED RETROTRANSPOSON"/>
    <property type="match status" value="1"/>
</dbReference>
<name>A0AAV0HYN5_9ROSI</name>
<sequence length="211" mass="23993">MYAICMLSRFMEAPTRQHMFAAKRVLRYLKGTSTYGIWYKRKDKNSKLLGYTDSDYAGDLDDRKSTSGYVFFIAGGAISWASKKQPVVTLSTTEAEFVAGSYCAAQCVWLRKILEQMGWEDSVSAATKVLCDSSSAIKLSKNPVFHGRSKHIDVRFHFLRDLAKEEMIEMEHCRSHEQVADIITKALNLDAFQNLRYQLGVCAEEEFKLGE</sequence>